<comment type="subcellular location">
    <subcellularLocation>
        <location evidence="1">Membrane</location>
        <topology evidence="1">Multi-pass membrane protein</topology>
    </subcellularLocation>
</comment>
<dbReference type="Pfam" id="PF03169">
    <property type="entry name" value="OPT"/>
    <property type="match status" value="2"/>
</dbReference>
<reference evidence="11 12" key="1">
    <citation type="submission" date="2016-11" db="EMBL/GenBank/DDBJ databases">
        <authorList>
            <person name="Jaros S."/>
            <person name="Januszkiewicz K."/>
            <person name="Wedrychowicz H."/>
        </authorList>
    </citation>
    <scope>NUCLEOTIDE SEQUENCE [LARGE SCALE GENOMIC DNA]</scope>
</reference>
<evidence type="ECO:0000256" key="3">
    <source>
        <dbReference type="ARBA" id="ARBA00022448"/>
    </source>
</evidence>
<proteinExistence type="inferred from homology"/>
<dbReference type="InterPro" id="IPR004813">
    <property type="entry name" value="OPT"/>
</dbReference>
<feature type="transmembrane region" description="Helical" evidence="10">
    <location>
        <begin position="787"/>
        <end position="809"/>
    </location>
</feature>
<feature type="transmembrane region" description="Helical" evidence="10">
    <location>
        <begin position="251"/>
        <end position="273"/>
    </location>
</feature>
<evidence type="ECO:0000256" key="2">
    <source>
        <dbReference type="ARBA" id="ARBA00008807"/>
    </source>
</evidence>
<comment type="similarity">
    <text evidence="2">Belongs to the oligopeptide OPT transporter family.</text>
</comment>
<feature type="transmembrane region" description="Helical" evidence="10">
    <location>
        <begin position="294"/>
        <end position="311"/>
    </location>
</feature>
<keyword evidence="4 10" id="KW-0812">Transmembrane</keyword>
<evidence type="ECO:0000313" key="11">
    <source>
        <dbReference type="EMBL" id="SGY76004.1"/>
    </source>
</evidence>
<dbReference type="GO" id="GO:0035673">
    <property type="term" value="F:oligopeptide transmembrane transporter activity"/>
    <property type="evidence" value="ECO:0007669"/>
    <property type="project" value="InterPro"/>
</dbReference>
<evidence type="ECO:0000256" key="9">
    <source>
        <dbReference type="SAM" id="MobiDB-lite"/>
    </source>
</evidence>
<evidence type="ECO:0000256" key="8">
    <source>
        <dbReference type="ARBA" id="ARBA00023136"/>
    </source>
</evidence>
<accession>A0A2X0MAX9</accession>
<protein>
    <submittedName>
        <fullName evidence="11">BQ5605_C005g03462 protein</fullName>
    </submittedName>
</protein>
<keyword evidence="5" id="KW-0571">Peptide transport</keyword>
<organism evidence="11 12">
    <name type="scientific">Microbotryum silenes-dioicae</name>
    <dbReference type="NCBI Taxonomy" id="796604"/>
    <lineage>
        <taxon>Eukaryota</taxon>
        <taxon>Fungi</taxon>
        <taxon>Dikarya</taxon>
        <taxon>Basidiomycota</taxon>
        <taxon>Pucciniomycotina</taxon>
        <taxon>Microbotryomycetes</taxon>
        <taxon>Microbotryales</taxon>
        <taxon>Microbotryaceae</taxon>
        <taxon>Microbotryum</taxon>
    </lineage>
</organism>
<keyword evidence="3" id="KW-0813">Transport</keyword>
<feature type="transmembrane region" description="Helical" evidence="10">
    <location>
        <begin position="541"/>
        <end position="567"/>
    </location>
</feature>
<dbReference type="GO" id="GO:0015031">
    <property type="term" value="P:protein transport"/>
    <property type="evidence" value="ECO:0007669"/>
    <property type="project" value="UniProtKB-KW"/>
</dbReference>
<feature type="transmembrane region" description="Helical" evidence="10">
    <location>
        <begin position="907"/>
        <end position="940"/>
    </location>
</feature>
<evidence type="ECO:0000256" key="5">
    <source>
        <dbReference type="ARBA" id="ARBA00022856"/>
    </source>
</evidence>
<keyword evidence="12" id="KW-1185">Reference proteome</keyword>
<evidence type="ECO:0000256" key="4">
    <source>
        <dbReference type="ARBA" id="ARBA00022692"/>
    </source>
</evidence>
<feature type="region of interest" description="Disordered" evidence="9">
    <location>
        <begin position="1"/>
        <end position="51"/>
    </location>
</feature>
<dbReference type="PANTHER" id="PTHR22601">
    <property type="entry name" value="ISP4 LIKE PROTEIN"/>
    <property type="match status" value="1"/>
</dbReference>
<feature type="transmembrane region" description="Helical" evidence="10">
    <location>
        <begin position="212"/>
        <end position="231"/>
    </location>
</feature>
<evidence type="ECO:0000256" key="7">
    <source>
        <dbReference type="ARBA" id="ARBA00022989"/>
    </source>
</evidence>
<gene>
    <name evidence="11" type="primary">BQ5605_C005g03462</name>
    <name evidence="11" type="ORF">BQ5605_C005G03462</name>
</gene>
<keyword evidence="8 10" id="KW-0472">Membrane</keyword>
<evidence type="ECO:0000256" key="10">
    <source>
        <dbReference type="SAM" id="Phobius"/>
    </source>
</evidence>
<feature type="transmembrane region" description="Helical" evidence="10">
    <location>
        <begin position="748"/>
        <end position="767"/>
    </location>
</feature>
<feature type="transmembrane region" description="Helical" evidence="10">
    <location>
        <begin position="376"/>
        <end position="395"/>
    </location>
</feature>
<feature type="transmembrane region" description="Helical" evidence="10">
    <location>
        <begin position="112"/>
        <end position="130"/>
    </location>
</feature>
<dbReference type="EMBL" id="FQNC01000047">
    <property type="protein sequence ID" value="SGY76004.1"/>
    <property type="molecule type" value="Genomic_DNA"/>
</dbReference>
<feature type="transmembrane region" description="Helical" evidence="10">
    <location>
        <begin position="514"/>
        <end position="535"/>
    </location>
</feature>
<evidence type="ECO:0000256" key="6">
    <source>
        <dbReference type="ARBA" id="ARBA00022927"/>
    </source>
</evidence>
<keyword evidence="6" id="KW-0653">Protein transport</keyword>
<feature type="compositionally biased region" description="Basic and acidic residues" evidence="9">
    <location>
        <begin position="24"/>
        <end position="42"/>
    </location>
</feature>
<evidence type="ECO:0000313" key="12">
    <source>
        <dbReference type="Proteomes" id="UP000249464"/>
    </source>
</evidence>
<sequence>MAKLFSRLGRRRSSDAPIATIKPTECDVSEKAEDADESKDASLDEPADDGPAIHPHVQVNAAFVDRADLDPEFLDKNGREARARVIETAHDFCTRLISLEDDPSLPVHTIRMWTIGLGLTCFGAVLGQIFTFRPQEYDVSGLFLQIFAYVLGTGWYKVFPKPGKGRFWEILNPGPFNIKEHVCITVMASTGSHGALAISTFAAEKLFYNIDLNYGVAIFTLIGEWLSAAIGPSSARYSPIGYCAASQFFGYGLGGLFRLILVYPTFAVWPSLIPSVSLIETLHREPDLASQKKRYRFFWIGFIAIFVWEWFPEIIAPTLTGISVFCLANRTNPNFTRVFGGSNGNEGLGLFSIGLDWLQITSLPLYMPWATTVSKGLGVVLCIVVSIAGYFGNVWNAKNYPFLGQNLFYENGTRYHQSLILDAHFNLNKTALAEQGKPPFICLDERNVGASITHVILYVVSSSTFALRLRIAQLILSWSRWYRKDLIAAWNKWRTNGQDDPHYLKMQAYPECSMWVYFGTAMGAFVIALATLYGGHTGMPWYALIVAALVSLIELPILCVMTAITGFRTPGSSVFQMLGSALVPGNARANLYFGLYSTNSIQQGSLMVKDLKLGQVSRYHPSNSGKLVFGSQHHGTDPGDWNSLLPIDLSYISTQRFPLVRCLYMVQAVGTLLGSILNLIVMNSIVNSQREILLSVEGSNLWSGNVVQSYNTQAVSWGALGKEMVGRRVITQMACAFTVNMALVNNKYFLIPLGLLIGLFVPVPFYLGHRLFPKLRLDRLITPQLVFSLGFLSVGINSGVMSLFLLAIWSQFYMRKRHPTFFRKYNYLLAAALDGGTDFMVFISTFAGKFALVNGGAGKQYTFPTWALNPKGHYDCTSGCECDRGLRSPYADLCRPNRRLRSASQTYLIFGTMVLSHVALSTSWRTSCCFIGLILIGLGFDPLLW</sequence>
<dbReference type="GO" id="GO:0016020">
    <property type="term" value="C:membrane"/>
    <property type="evidence" value="ECO:0007669"/>
    <property type="project" value="UniProtKB-SubCell"/>
</dbReference>
<dbReference type="STRING" id="796604.A0A2X0MAX9"/>
<dbReference type="InterPro" id="IPR004648">
    <property type="entry name" value="Oligpept_transpt"/>
</dbReference>
<dbReference type="Proteomes" id="UP000249464">
    <property type="component" value="Unassembled WGS sequence"/>
</dbReference>
<name>A0A2X0MAX9_9BASI</name>
<keyword evidence="7 10" id="KW-1133">Transmembrane helix</keyword>
<feature type="transmembrane region" description="Helical" evidence="10">
    <location>
        <begin position="142"/>
        <end position="159"/>
    </location>
</feature>
<dbReference type="AlphaFoldDB" id="A0A2X0MAX9"/>
<dbReference type="NCBIfam" id="TIGR00728">
    <property type="entry name" value="OPT_sfam"/>
    <property type="match status" value="1"/>
</dbReference>
<evidence type="ECO:0000256" key="1">
    <source>
        <dbReference type="ARBA" id="ARBA00004141"/>
    </source>
</evidence>